<dbReference type="EMBL" id="JARBJD010000008">
    <property type="protein sequence ID" value="KAK2963053.1"/>
    <property type="molecule type" value="Genomic_DNA"/>
</dbReference>
<evidence type="ECO:0008006" key="3">
    <source>
        <dbReference type="Google" id="ProtNLM"/>
    </source>
</evidence>
<dbReference type="Proteomes" id="UP001281761">
    <property type="component" value="Unassembled WGS sequence"/>
</dbReference>
<dbReference type="InterPro" id="IPR011050">
    <property type="entry name" value="Pectin_lyase_fold/virulence"/>
</dbReference>
<dbReference type="PROSITE" id="PS51257">
    <property type="entry name" value="PROKAR_LIPOPROTEIN"/>
    <property type="match status" value="1"/>
</dbReference>
<accession>A0ABQ9YH54</accession>
<sequence length="260" mass="28917">MRLDWSGSSLLSNCSFSSCITNDAPEPIQEPIPEDGKSIDLYQDADGPFSFPKIPFNTTRLNQVWILSCTFFDLYSGDGAAIDLDGYLADIVIKDSSFIQCRCHRYSGGAIFASHAKYYPSYRFYFTLFGCRFSNNTALAGGHLYVQNYSSLTVAQCTFANSRSGSSVPLNQKDPISILVHTSARFDNCTISNNEGSYTGGIDITTIPTTKSLILTDVLFKENVCTDTNISEQVTDCYFYNAPVMEHFEFFDCFSTSGRF</sequence>
<proteinExistence type="predicted"/>
<dbReference type="SUPFAM" id="SSF51126">
    <property type="entry name" value="Pectin lyase-like"/>
    <property type="match status" value="1"/>
</dbReference>
<dbReference type="Gene3D" id="2.160.20.10">
    <property type="entry name" value="Single-stranded right-handed beta-helix, Pectin lyase-like"/>
    <property type="match status" value="1"/>
</dbReference>
<evidence type="ECO:0000313" key="2">
    <source>
        <dbReference type="Proteomes" id="UP001281761"/>
    </source>
</evidence>
<keyword evidence="2" id="KW-1185">Reference proteome</keyword>
<protein>
    <recommendedName>
        <fullName evidence="3">Right handed beta helix domain-containing protein</fullName>
    </recommendedName>
</protein>
<organism evidence="1 2">
    <name type="scientific">Blattamonas nauphoetae</name>
    <dbReference type="NCBI Taxonomy" id="2049346"/>
    <lineage>
        <taxon>Eukaryota</taxon>
        <taxon>Metamonada</taxon>
        <taxon>Preaxostyla</taxon>
        <taxon>Oxymonadida</taxon>
        <taxon>Blattamonas</taxon>
    </lineage>
</organism>
<dbReference type="InterPro" id="IPR012334">
    <property type="entry name" value="Pectin_lyas_fold"/>
</dbReference>
<gene>
    <name evidence="1" type="ORF">BLNAU_2076</name>
</gene>
<comment type="caution">
    <text evidence="1">The sequence shown here is derived from an EMBL/GenBank/DDBJ whole genome shotgun (WGS) entry which is preliminary data.</text>
</comment>
<evidence type="ECO:0000313" key="1">
    <source>
        <dbReference type="EMBL" id="KAK2963053.1"/>
    </source>
</evidence>
<reference evidence="1 2" key="1">
    <citation type="journal article" date="2022" name="bioRxiv">
        <title>Genomics of Preaxostyla Flagellates Illuminates Evolutionary Transitions and the Path Towards Mitochondrial Loss.</title>
        <authorList>
            <person name="Novak L.V.F."/>
            <person name="Treitli S.C."/>
            <person name="Pyrih J."/>
            <person name="Halakuc P."/>
            <person name="Pipaliya S.V."/>
            <person name="Vacek V."/>
            <person name="Brzon O."/>
            <person name="Soukal P."/>
            <person name="Eme L."/>
            <person name="Dacks J.B."/>
            <person name="Karnkowska A."/>
            <person name="Elias M."/>
            <person name="Hampl V."/>
        </authorList>
    </citation>
    <scope>NUCLEOTIDE SEQUENCE [LARGE SCALE GENOMIC DNA]</scope>
    <source>
        <strain evidence="1">NAU3</strain>
        <tissue evidence="1">Gut</tissue>
    </source>
</reference>
<name>A0ABQ9YH54_9EUKA</name>